<evidence type="ECO:0000259" key="2">
    <source>
        <dbReference type="Pfam" id="PF02470"/>
    </source>
</evidence>
<dbReference type="AlphaFoldDB" id="A0A1H0G273"/>
<dbReference type="Pfam" id="PF02470">
    <property type="entry name" value="MlaD"/>
    <property type="match status" value="1"/>
</dbReference>
<dbReference type="PANTHER" id="PTHR33371:SF19">
    <property type="entry name" value="MCE-FAMILY PROTEIN MCE4A"/>
    <property type="match status" value="1"/>
</dbReference>
<feature type="transmembrane region" description="Helical" evidence="1">
    <location>
        <begin position="21"/>
        <end position="45"/>
    </location>
</feature>
<dbReference type="InterPro" id="IPR003399">
    <property type="entry name" value="Mce/MlaD"/>
</dbReference>
<evidence type="ECO:0000313" key="4">
    <source>
        <dbReference type="EMBL" id="SDO00931.1"/>
    </source>
</evidence>
<accession>A0A1H0G273</accession>
<keyword evidence="5" id="KW-1185">Reference proteome</keyword>
<dbReference type="InterPro" id="IPR024516">
    <property type="entry name" value="Mce_C"/>
</dbReference>
<dbReference type="OrthoDB" id="3460188at2"/>
<dbReference type="PANTHER" id="PTHR33371">
    <property type="entry name" value="INTERMEMBRANE PHOSPHOLIPID TRANSPORT SYSTEM BINDING PROTEIN MLAD-RELATED"/>
    <property type="match status" value="1"/>
</dbReference>
<keyword evidence="1" id="KW-1133">Transmembrane helix</keyword>
<evidence type="ECO:0000313" key="5">
    <source>
        <dbReference type="Proteomes" id="UP000199004"/>
    </source>
</evidence>
<keyword evidence="1" id="KW-0812">Transmembrane</keyword>
<protein>
    <submittedName>
        <fullName evidence="4">Virulence factor Mce family protein</fullName>
    </submittedName>
</protein>
<sequence length="359" mass="38176">MSDFLYPHAQRSPRAVRLRQFGIGALAVTVFMAVAAYLGGSYVGLLTRDLSVDARLTTTGDSLGVGSDVKFRGLRVGRVLEVVSGSEPSARIVLIREHADQIPGDVVARVLPGTLFGNEYVELLTPDGGAGASASASPIADGAVIAADRSARTLRLMDTFSATQRLLVAVDPARLDAAISQLSSALDGRGDDLARFIQDADRLLAAWAPHEATFYEDLELIARNVDTLADIEPELVSALEDSLPVARTIAEKERATRRLLEGGTTLLTSVNGFLMDNTATFVNVLHGAAATIEAFAQRHAPFEELLRKLPPVLVNGANAIQGTAIQMNAAIGGQFPDAYDADDCPRYGHLEGKNCRGAR</sequence>
<dbReference type="InterPro" id="IPR052336">
    <property type="entry name" value="MlaD_Phospholipid_Transporter"/>
</dbReference>
<dbReference type="GO" id="GO:0051701">
    <property type="term" value="P:biological process involved in interaction with host"/>
    <property type="evidence" value="ECO:0007669"/>
    <property type="project" value="TreeGrafter"/>
</dbReference>
<dbReference type="GO" id="GO:0005576">
    <property type="term" value="C:extracellular region"/>
    <property type="evidence" value="ECO:0007669"/>
    <property type="project" value="TreeGrafter"/>
</dbReference>
<dbReference type="RefSeq" id="WP_091025822.1">
    <property type="nucleotide sequence ID" value="NZ_BKAE01000017.1"/>
</dbReference>
<reference evidence="4 5" key="1">
    <citation type="submission" date="2016-10" db="EMBL/GenBank/DDBJ databases">
        <authorList>
            <person name="de Groot N.N."/>
        </authorList>
    </citation>
    <scope>NUCLEOTIDE SEQUENCE [LARGE SCALE GENOMIC DNA]</scope>
    <source>
        <strain evidence="4 5">CGMCC 1.11147</strain>
    </source>
</reference>
<name>A0A1H0G273_9ACTN</name>
<feature type="domain" description="Mce/MlaD" evidence="2">
    <location>
        <begin position="55"/>
        <end position="124"/>
    </location>
</feature>
<dbReference type="EMBL" id="FNIC01000005">
    <property type="protein sequence ID" value="SDO00931.1"/>
    <property type="molecule type" value="Genomic_DNA"/>
</dbReference>
<feature type="domain" description="Mammalian cell entry C-terminal" evidence="3">
    <location>
        <begin position="136"/>
        <end position="347"/>
    </location>
</feature>
<proteinExistence type="predicted"/>
<dbReference type="STRING" id="1005944.SAMN05192576_3228"/>
<evidence type="ECO:0000259" key="3">
    <source>
        <dbReference type="Pfam" id="PF11887"/>
    </source>
</evidence>
<organism evidence="4 5">
    <name type="scientific">Nocardioides szechwanensis</name>
    <dbReference type="NCBI Taxonomy" id="1005944"/>
    <lineage>
        <taxon>Bacteria</taxon>
        <taxon>Bacillati</taxon>
        <taxon>Actinomycetota</taxon>
        <taxon>Actinomycetes</taxon>
        <taxon>Propionibacteriales</taxon>
        <taxon>Nocardioidaceae</taxon>
        <taxon>Nocardioides</taxon>
    </lineage>
</organism>
<dbReference type="Pfam" id="PF11887">
    <property type="entry name" value="Mce4_CUP1"/>
    <property type="match status" value="1"/>
</dbReference>
<dbReference type="Proteomes" id="UP000199004">
    <property type="component" value="Unassembled WGS sequence"/>
</dbReference>
<gene>
    <name evidence="4" type="ORF">SAMN05192576_3228</name>
</gene>
<evidence type="ECO:0000256" key="1">
    <source>
        <dbReference type="SAM" id="Phobius"/>
    </source>
</evidence>
<keyword evidence="1" id="KW-0472">Membrane</keyword>